<dbReference type="VEuPathDB" id="CryptoDB:cubi_02674"/>
<accession>A0A1J4MI36</accession>
<comment type="caution">
    <text evidence="1">The sequence shown here is derived from an EMBL/GenBank/DDBJ whole genome shotgun (WGS) entry which is preliminary data.</text>
</comment>
<dbReference type="Proteomes" id="UP000186176">
    <property type="component" value="Unassembled WGS sequence"/>
</dbReference>
<keyword evidence="2" id="KW-1185">Reference proteome</keyword>
<reference evidence="1 2" key="1">
    <citation type="submission" date="2016-10" db="EMBL/GenBank/DDBJ databases">
        <title>Reductive evolution of mitochondrial metabolism and differential evolution of invasion-related proteins in Cryptosporidium.</title>
        <authorList>
            <person name="Liu S."/>
            <person name="Roellig D.M."/>
            <person name="Guo Y."/>
            <person name="Li N."/>
            <person name="Frace M.A."/>
            <person name="Tang K."/>
            <person name="Zhang L."/>
            <person name="Feng Y."/>
            <person name="Xiao L."/>
        </authorList>
    </citation>
    <scope>NUCLEOTIDE SEQUENCE [LARGE SCALE GENOMIC DNA]</scope>
    <source>
        <strain evidence="1">39726</strain>
    </source>
</reference>
<dbReference type="RefSeq" id="XP_028875092.1">
    <property type="nucleotide sequence ID" value="XM_029019685.1"/>
</dbReference>
<dbReference type="AlphaFoldDB" id="A0A1J4MI36"/>
<evidence type="ECO:0000313" key="1">
    <source>
        <dbReference type="EMBL" id="OII73872.1"/>
    </source>
</evidence>
<proteinExistence type="predicted"/>
<organism evidence="1 2">
    <name type="scientific">Cryptosporidium ubiquitum</name>
    <dbReference type="NCBI Taxonomy" id="857276"/>
    <lineage>
        <taxon>Eukaryota</taxon>
        <taxon>Sar</taxon>
        <taxon>Alveolata</taxon>
        <taxon>Apicomplexa</taxon>
        <taxon>Conoidasida</taxon>
        <taxon>Coccidia</taxon>
        <taxon>Eucoccidiorida</taxon>
        <taxon>Eimeriorina</taxon>
        <taxon>Cryptosporidiidae</taxon>
        <taxon>Cryptosporidium</taxon>
    </lineage>
</organism>
<protein>
    <submittedName>
        <fullName evidence="1">Uncharacterized protein</fullName>
    </submittedName>
</protein>
<sequence>MDSNNVQAKKARYNETKIALIDYLNELKSSNLNSTHSLPPEIEDAINNQFSNLSIEESELLLEEIIYPGILILIDHPNALIGDAILRIFLLNSVKTVLLSSKVDFTKFISIFNIEDWLKLEPRAICMRISIISALIESRVIINGILSDLKQLVALIFKGFQNETYFIQLSATKLISLLINMKILENFILQEFLTFQSNLILSLKIQVSDGLINRLQFYKYLFSDINTRKFLFQNNIELKNELENHSSINGKKPRFQILNEFCNFVHFLVFHNDILISNQGIELFNLALSDESRLYSNNFQVFIKDVINSVKAFISTFSPKETRKHLINKFSTNLKLLNIVIGNNNSNFLVNSDFGILIINFISSILKYYPEFTNNSVFIERGVVVMLLKIASSFKLFTRTNDNTELVHGKTSTNSQNELTELEIEFMINYFVYSFEINKLLLINLSQISSIFQITEPQIINYSTLLLSKNIISCKKFVNSSFFTNFNLKIGELLSIYEQDDLSNWQLFLLIKYLILLYSLDLIKLIPNSSHSKTIKMISEVIFTNFNRNSDSCTKLEIRKYSLIGPNVILTCFDLLNLVFKVPNLSKSLFELSFSISEELLRICLSFKISRVKMVRGELFHDDYVEFLVKIISILRNTDIPANSRLVLCPDILDYISEFSKNGFSPTTLDCIFFLIEIFLRNSPENIEIGIIENLIERLLLFYIPYEQQDGYLQFYNSYKQLCSIHGRPTYLPDPVQINEDFVPNDYSIQHKYMLNDQFCVDSIIGRFAECNLDCIGE</sequence>
<name>A0A1J4MI36_9CRYT</name>
<dbReference type="GeneID" id="39979464"/>
<evidence type="ECO:0000313" key="2">
    <source>
        <dbReference type="Proteomes" id="UP000186176"/>
    </source>
</evidence>
<dbReference type="EMBL" id="LRBP01000013">
    <property type="protein sequence ID" value="OII73872.1"/>
    <property type="molecule type" value="Genomic_DNA"/>
</dbReference>
<dbReference type="OrthoDB" id="340753at2759"/>
<gene>
    <name evidence="1" type="ORF">cubi_02674</name>
</gene>